<keyword evidence="3" id="KW-1185">Reference proteome</keyword>
<feature type="region of interest" description="Disordered" evidence="1">
    <location>
        <begin position="45"/>
        <end position="86"/>
    </location>
</feature>
<dbReference type="AlphaFoldDB" id="A0A8H6WEC1"/>
<reference evidence="2" key="1">
    <citation type="submission" date="2020-05" db="EMBL/GenBank/DDBJ databases">
        <title>Mycena genomes resolve the evolution of fungal bioluminescence.</title>
        <authorList>
            <person name="Tsai I.J."/>
        </authorList>
    </citation>
    <scope>NUCLEOTIDE SEQUENCE</scope>
    <source>
        <strain evidence="2">110903Hualien_Pintung</strain>
    </source>
</reference>
<feature type="region of interest" description="Disordered" evidence="1">
    <location>
        <begin position="129"/>
        <end position="177"/>
    </location>
</feature>
<organism evidence="2 3">
    <name type="scientific">Mycena chlorophos</name>
    <name type="common">Agaric fungus</name>
    <name type="synonym">Agaricus chlorophos</name>
    <dbReference type="NCBI Taxonomy" id="658473"/>
    <lineage>
        <taxon>Eukaryota</taxon>
        <taxon>Fungi</taxon>
        <taxon>Dikarya</taxon>
        <taxon>Basidiomycota</taxon>
        <taxon>Agaricomycotina</taxon>
        <taxon>Agaricomycetes</taxon>
        <taxon>Agaricomycetidae</taxon>
        <taxon>Agaricales</taxon>
        <taxon>Marasmiineae</taxon>
        <taxon>Mycenaceae</taxon>
        <taxon>Mycena</taxon>
    </lineage>
</organism>
<dbReference type="OrthoDB" id="2351920at2759"/>
<dbReference type="EMBL" id="JACAZE010000006">
    <property type="protein sequence ID" value="KAF7313456.1"/>
    <property type="molecule type" value="Genomic_DNA"/>
</dbReference>
<comment type="caution">
    <text evidence="2">The sequence shown here is derived from an EMBL/GenBank/DDBJ whole genome shotgun (WGS) entry which is preliminary data.</text>
</comment>
<evidence type="ECO:0000313" key="2">
    <source>
        <dbReference type="EMBL" id="KAF7313456.1"/>
    </source>
</evidence>
<protein>
    <submittedName>
        <fullName evidence="2">Uncharacterized protein</fullName>
    </submittedName>
</protein>
<proteinExistence type="predicted"/>
<sequence length="177" mass="19599">MTDLTFCCLHMSNQELAVLDALETSEFLSDDPIPNEMNIPPHMVPPNPELESHILPSQTHPSYPYGDPTSKSHPTAKPRPLYDPSSRALFEDLGFGGLNVNGAHRWRDLALDTLLQLDPVKEEAIRAADARKMTNGASNAPQVTAEEEEGSEDAFSGEEESEEEEEDSEADSWSNEY</sequence>
<accession>A0A8H6WEC1</accession>
<feature type="compositionally biased region" description="Acidic residues" evidence="1">
    <location>
        <begin position="145"/>
        <end position="170"/>
    </location>
</feature>
<dbReference type="Proteomes" id="UP000613580">
    <property type="component" value="Unassembled WGS sequence"/>
</dbReference>
<name>A0A8H6WEC1_MYCCL</name>
<evidence type="ECO:0000313" key="3">
    <source>
        <dbReference type="Proteomes" id="UP000613580"/>
    </source>
</evidence>
<gene>
    <name evidence="2" type="ORF">HMN09_00501500</name>
</gene>
<evidence type="ECO:0000256" key="1">
    <source>
        <dbReference type="SAM" id="MobiDB-lite"/>
    </source>
</evidence>